<dbReference type="Gene3D" id="3.40.50.1820">
    <property type="entry name" value="alpha/beta hydrolase"/>
    <property type="match status" value="1"/>
</dbReference>
<gene>
    <name evidence="2" type="ORF">D3272_05735</name>
</gene>
<sequence length="448" mass="46393">MPCRTASTPAATTARPSREGPAPCGGVPARARRRVGASPTVRPRLWTAMDNRRRGPLRDGMMVRSAAAGFRGAARAAVVLVSALSLSACASAVADVGDLVSGAPARPARDVQIFVDSTRPLKADGVADGSAHFSLATIGVPPAHQPGSLEMASFGAPNRRSDFAVVGRRSLDAETFRNEVATHLSGRIGSNRDVLVFVHGFNTGLDEARFRLAQIVTDGDFNGVPVLFTWPSKGSLFGYGSDREAATASRDALEHLLLDLAALPDVGKVHVLAHSMGAWLAMEALREVAIGGHADLDGHLGDIILAAPDIDQGVFRQQVERLGPGARVSVFAATNDRALTLSGILADRPRLGAIDASSPEGRRALEGLGVHVIDITRDSVGLIGHATYASAPEVIRGIGAEIGAPRDADRTHQAVLGGEPAAPVFDGAPAAVVATPLPAPQPPAIAVP</sequence>
<name>A0A4Q2RGS6_9HYPH</name>
<evidence type="ECO:0000256" key="1">
    <source>
        <dbReference type="SAM" id="MobiDB-lite"/>
    </source>
</evidence>
<comment type="caution">
    <text evidence="2">The sequence shown here is derived from an EMBL/GenBank/DDBJ whole genome shotgun (WGS) entry which is preliminary data.</text>
</comment>
<evidence type="ECO:0000313" key="3">
    <source>
        <dbReference type="Proteomes" id="UP000289411"/>
    </source>
</evidence>
<dbReference type="AlphaFoldDB" id="A0A4Q2RGS6"/>
<dbReference type="InterPro" id="IPR029058">
    <property type="entry name" value="AB_hydrolase_fold"/>
</dbReference>
<organism evidence="2 3">
    <name type="scientific">Lichenibacterium ramalinae</name>
    <dbReference type="NCBI Taxonomy" id="2316527"/>
    <lineage>
        <taxon>Bacteria</taxon>
        <taxon>Pseudomonadati</taxon>
        <taxon>Pseudomonadota</taxon>
        <taxon>Alphaproteobacteria</taxon>
        <taxon>Hyphomicrobiales</taxon>
        <taxon>Lichenihabitantaceae</taxon>
        <taxon>Lichenibacterium</taxon>
    </lineage>
</organism>
<keyword evidence="2" id="KW-0378">Hydrolase</keyword>
<dbReference type="Proteomes" id="UP000289411">
    <property type="component" value="Unassembled WGS sequence"/>
</dbReference>
<dbReference type="PANTHER" id="PTHR36513">
    <property type="entry name" value="ABC TRANSMEMBRANE TYPE-1 DOMAIN-CONTAINING PROTEIN"/>
    <property type="match status" value="1"/>
</dbReference>
<feature type="compositionally biased region" description="Low complexity" evidence="1">
    <location>
        <begin position="1"/>
        <end position="29"/>
    </location>
</feature>
<reference evidence="2 3" key="1">
    <citation type="submission" date="2018-09" db="EMBL/GenBank/DDBJ databases">
        <authorList>
            <person name="Grouzdev D.S."/>
            <person name="Krutkina M.S."/>
        </authorList>
    </citation>
    <scope>NUCLEOTIDE SEQUENCE [LARGE SCALE GENOMIC DNA]</scope>
    <source>
        <strain evidence="2 3">RmlP001</strain>
    </source>
</reference>
<protein>
    <submittedName>
        <fullName evidence="2">Alpha/beta fold hydrolase</fullName>
    </submittedName>
</protein>
<dbReference type="InterPro" id="IPR010297">
    <property type="entry name" value="DUF900_hydrolase"/>
</dbReference>
<keyword evidence="3" id="KW-1185">Reference proteome</keyword>
<dbReference type="OrthoDB" id="9797755at2"/>
<dbReference type="EMBL" id="QYBC01000004">
    <property type="protein sequence ID" value="RYB06263.1"/>
    <property type="molecule type" value="Genomic_DNA"/>
</dbReference>
<evidence type="ECO:0000313" key="2">
    <source>
        <dbReference type="EMBL" id="RYB06263.1"/>
    </source>
</evidence>
<dbReference type="PANTHER" id="PTHR36513:SF1">
    <property type="entry name" value="TRANSMEMBRANE PROTEIN"/>
    <property type="match status" value="1"/>
</dbReference>
<feature type="region of interest" description="Disordered" evidence="1">
    <location>
        <begin position="1"/>
        <end position="38"/>
    </location>
</feature>
<dbReference type="Pfam" id="PF05990">
    <property type="entry name" value="DUF900"/>
    <property type="match status" value="1"/>
</dbReference>
<dbReference type="SUPFAM" id="SSF53474">
    <property type="entry name" value="alpha/beta-Hydrolases"/>
    <property type="match status" value="1"/>
</dbReference>
<proteinExistence type="predicted"/>
<reference evidence="2 3" key="2">
    <citation type="submission" date="2019-02" db="EMBL/GenBank/DDBJ databases">
        <title>'Lichenibacterium ramalinii' gen. nov. sp. nov., 'Lichenibacterium minor' gen. nov. sp. nov.</title>
        <authorList>
            <person name="Pankratov T."/>
        </authorList>
    </citation>
    <scope>NUCLEOTIDE SEQUENCE [LARGE SCALE GENOMIC DNA]</scope>
    <source>
        <strain evidence="2 3">RmlP001</strain>
    </source>
</reference>
<dbReference type="GO" id="GO:0016787">
    <property type="term" value="F:hydrolase activity"/>
    <property type="evidence" value="ECO:0007669"/>
    <property type="project" value="UniProtKB-KW"/>
</dbReference>
<accession>A0A4Q2RGS6</accession>